<gene>
    <name evidence="2" type="ORF">G4177_10905</name>
</gene>
<dbReference type="Pfam" id="PF26115">
    <property type="entry name" value="PDDEXK_GAPS4"/>
    <property type="match status" value="1"/>
</dbReference>
<sequence length="326" mass="37167">MAETANIADIAKHAFDEIFQTFGWTQAGPMDTNWPCINEDIHQKKTHPSDLVCHYEDPYSKYRIYINIDLKSYAADSISKSSIGTALRSLAKTIQCANASPDWSDQFAATEMPWETVGLLFVYNHDGQAKPSDFDRYCELLSNEEIGVPKGRRLYTFGPSQIPYLQTVAGDIQRMYGAMQGRAEHSFFYPDLISKKAKAQEMQSASLELLLGPWQLVHLKGTEQTSAGNSKHLLYYKATGETTAEFVYLIDYLFRFQLLGETKDIRLRMVNPAPNASVIWRKAVDEYVQRLHGLPEIRKRLDRVRYESVSRTTLQFSELEIGLIRG</sequence>
<dbReference type="InterPro" id="IPR058873">
    <property type="entry name" value="PDDEXK_GAPS4"/>
</dbReference>
<comment type="caution">
    <text evidence="2">The sequence shown here is derived from an EMBL/GenBank/DDBJ whole genome shotgun (WGS) entry which is preliminary data.</text>
</comment>
<evidence type="ECO:0000313" key="3">
    <source>
        <dbReference type="Proteomes" id="UP001516472"/>
    </source>
</evidence>
<protein>
    <recommendedName>
        <fullName evidence="1">GAPS4 PD-(D/E)XK nuclease domain-containing protein</fullName>
    </recommendedName>
</protein>
<dbReference type="RefSeq" id="WP_193348045.1">
    <property type="nucleotide sequence ID" value="NZ_CBCSIP010000066.1"/>
</dbReference>
<feature type="domain" description="GAPS4 PD-(D/E)XK nuclease" evidence="1">
    <location>
        <begin position="5"/>
        <end position="130"/>
    </location>
</feature>
<keyword evidence="3" id="KW-1185">Reference proteome</keyword>
<organism evidence="2 3">
    <name type="scientific">Corallococcus soli</name>
    <dbReference type="NCBI Taxonomy" id="2710757"/>
    <lineage>
        <taxon>Bacteria</taxon>
        <taxon>Pseudomonadati</taxon>
        <taxon>Myxococcota</taxon>
        <taxon>Myxococcia</taxon>
        <taxon>Myxococcales</taxon>
        <taxon>Cystobacterineae</taxon>
        <taxon>Myxococcaceae</taxon>
        <taxon>Corallococcus</taxon>
    </lineage>
</organism>
<dbReference type="EMBL" id="JAAIYO010000002">
    <property type="protein sequence ID" value="MBE4748672.1"/>
    <property type="molecule type" value="Genomic_DNA"/>
</dbReference>
<evidence type="ECO:0000313" key="2">
    <source>
        <dbReference type="EMBL" id="MBE4748672.1"/>
    </source>
</evidence>
<reference evidence="2 3" key="1">
    <citation type="submission" date="2020-02" db="EMBL/GenBank/DDBJ databases">
        <authorList>
            <person name="Babadi Z.K."/>
            <person name="Risdian C."/>
            <person name="Ebrahimipour G.H."/>
            <person name="Wink J."/>
        </authorList>
    </citation>
    <scope>NUCLEOTIDE SEQUENCE [LARGE SCALE GENOMIC DNA]</scope>
    <source>
        <strain evidence="2 3">ZKHCc1 1396</strain>
    </source>
</reference>
<evidence type="ECO:0000259" key="1">
    <source>
        <dbReference type="Pfam" id="PF26115"/>
    </source>
</evidence>
<dbReference type="Proteomes" id="UP001516472">
    <property type="component" value="Unassembled WGS sequence"/>
</dbReference>
<proteinExistence type="predicted"/>
<name>A0ABR9PL91_9BACT</name>
<accession>A0ABR9PL91</accession>